<feature type="region of interest" description="Disordered" evidence="1">
    <location>
        <begin position="238"/>
        <end position="279"/>
    </location>
</feature>
<accession>A0A1I4XIH1</accession>
<dbReference type="SUPFAM" id="SSF53955">
    <property type="entry name" value="Lysozyme-like"/>
    <property type="match status" value="1"/>
</dbReference>
<dbReference type="Pfam" id="PF05838">
    <property type="entry name" value="Glyco_hydro_108"/>
    <property type="match status" value="1"/>
</dbReference>
<dbReference type="RefSeq" id="WP_228430739.1">
    <property type="nucleotide sequence ID" value="NZ_FOVD01000002.1"/>
</dbReference>
<proteinExistence type="predicted"/>
<feature type="domain" description="TtsA-like Glycoside hydrolase family 108" evidence="2">
    <location>
        <begin position="748"/>
        <end position="836"/>
    </location>
</feature>
<organism evidence="3 4">
    <name type="scientific">Chryseobacterium oleae</name>
    <dbReference type="NCBI Taxonomy" id="491207"/>
    <lineage>
        <taxon>Bacteria</taxon>
        <taxon>Pseudomonadati</taxon>
        <taxon>Bacteroidota</taxon>
        <taxon>Flavobacteriia</taxon>
        <taxon>Flavobacteriales</taxon>
        <taxon>Weeksellaceae</taxon>
        <taxon>Chryseobacterium group</taxon>
        <taxon>Chryseobacterium</taxon>
    </lineage>
</organism>
<dbReference type="Proteomes" id="UP000198769">
    <property type="component" value="Unassembled WGS sequence"/>
</dbReference>
<dbReference type="EMBL" id="FOVD01000002">
    <property type="protein sequence ID" value="SFN25595.1"/>
    <property type="molecule type" value="Genomic_DNA"/>
</dbReference>
<dbReference type="InterPro" id="IPR023346">
    <property type="entry name" value="Lysozyme-like_dom_sf"/>
</dbReference>
<keyword evidence="4" id="KW-1185">Reference proteome</keyword>
<name>A0A1I4XIH1_CHROL</name>
<dbReference type="AlphaFoldDB" id="A0A1I4XIH1"/>
<dbReference type="Gene3D" id="1.20.141.10">
    <property type="entry name" value="Chitosanase, subunit A, domain 1"/>
    <property type="match status" value="1"/>
</dbReference>
<protein>
    <submittedName>
        <fullName evidence="3">Predicted Peptidoglycan domain-containing protein</fullName>
    </submittedName>
</protein>
<evidence type="ECO:0000259" key="2">
    <source>
        <dbReference type="Pfam" id="PF05838"/>
    </source>
</evidence>
<reference evidence="4" key="1">
    <citation type="submission" date="2016-10" db="EMBL/GenBank/DDBJ databases">
        <authorList>
            <person name="Varghese N."/>
            <person name="Submissions S."/>
        </authorList>
    </citation>
    <scope>NUCLEOTIDE SEQUENCE [LARGE SCALE GENOMIC DNA]</scope>
    <source>
        <strain evidence="4">DSM 25575</strain>
    </source>
</reference>
<dbReference type="InterPro" id="IPR008565">
    <property type="entry name" value="TtsA-like_GH18_dom"/>
</dbReference>
<sequence length="918" mass="104132">MTGIITGPQNPIVGTSNDYEINAFNILGGFNSSYEWHLFKKQKNSTWKDITGTPKTGKKVSYQFGEIATGIEFEIKVYETQQGLLPGTPASKKLAGTLVLIPAAGKISKIDKVILFNRNRKDVNKASYRDTLTAQAHCIAMFGKEIEFQLWEDDAAGKGHDPAVNKNNRQNKVYKARVNEKGIAEVRISLMSDEKILRQIANMFLMRGSQNEGANHEYYVTASYYGKIQGASKVNVDVVNPDHKSGQPPAKPRPKPKPDTPKFPAGQNGGTKQPDPKGNILDAVFINDSGKELSKVSVGDKVRVRIHSKNMVGKHIQYVIWEYDTGSHDEIYRSGNIKIPADVCDTTSGFVITKSVFDKGKDLPIGDPDAHEQNYFIEIISIDFSAESKRFGVDSDGLMEVENVRSPAVVKGEVKTSSKACGGKYCIDKNSVPSELIREINIRLAGFGGNVPTDKFTDKTEKMIKQFQKDYMKVSETGKVCGNVLRAIDEFSKNFDINTALWNQLKCSCTTKNKKVKSKIRRIEEINNCKDFGDNTGQGMYKKNVQDEAFHMYEYPGIHRSLLFGFKALQFYFSKNETYKIDSFSSGYRCRFKNYLTTNHQGKAIDIQFSKGKWQIRGPQKKNLAELRNIRDSIFIKYLGAQKEWPNPNLFSIEPIDLLYDKNGNLRYDHTFSWIHMDVRKFDSVYLQDKYFCKNSINLNGKSIAQLAVELGYTNTCICYETYQSQQNKQITTNSDPCEDKFKKIAPIILKHEGGYKNEPSKDKGDPTNRGISWPVWKKYAKEDLGVEPTQENQKKITEEQATIIYRKRYWEPKGYCEISNLKIALMIYDWTITSGGAIKEVQKLLVSEFGQSITIDGGMGQETANALNQPEDQEKLLKRISEIRKAYYDYGASEKWFSEDYLNGLKIRVDKCLNYQL</sequence>
<gene>
    <name evidence="3" type="ORF">SAMN05421594_1873</name>
</gene>
<evidence type="ECO:0000313" key="4">
    <source>
        <dbReference type="Proteomes" id="UP000198769"/>
    </source>
</evidence>
<evidence type="ECO:0000313" key="3">
    <source>
        <dbReference type="EMBL" id="SFN25595.1"/>
    </source>
</evidence>
<evidence type="ECO:0000256" key="1">
    <source>
        <dbReference type="SAM" id="MobiDB-lite"/>
    </source>
</evidence>